<dbReference type="AlphaFoldDB" id="A0A450YVQ7"/>
<organism evidence="2">
    <name type="scientific">Candidatus Kentrum sp. TC</name>
    <dbReference type="NCBI Taxonomy" id="2126339"/>
    <lineage>
        <taxon>Bacteria</taxon>
        <taxon>Pseudomonadati</taxon>
        <taxon>Pseudomonadota</taxon>
        <taxon>Gammaproteobacteria</taxon>
        <taxon>Candidatus Kentrum</taxon>
    </lineage>
</organism>
<protein>
    <submittedName>
        <fullName evidence="2">Transposase</fullName>
    </submittedName>
</protein>
<name>A0A450YVQ7_9GAMM</name>
<dbReference type="PANTHER" id="PTHR33498">
    <property type="entry name" value="TRANSPOSASE FOR INSERTION SEQUENCE ELEMENT IS1557"/>
    <property type="match status" value="1"/>
</dbReference>
<feature type="domain" description="Transposase IS204/IS1001/IS1096/IS1165 DDE" evidence="1">
    <location>
        <begin position="2"/>
        <end position="87"/>
    </location>
</feature>
<reference evidence="2" key="1">
    <citation type="submission" date="2019-02" db="EMBL/GenBank/DDBJ databases">
        <authorList>
            <person name="Gruber-Vodicka R. H."/>
            <person name="Seah K. B. B."/>
        </authorList>
    </citation>
    <scope>NUCLEOTIDE SEQUENCE</scope>
    <source>
        <strain evidence="2">BECK_BZ125</strain>
        <strain evidence="3">BECK_BZ126</strain>
    </source>
</reference>
<dbReference type="InterPro" id="IPR047951">
    <property type="entry name" value="Transpos_ISL3"/>
</dbReference>
<dbReference type="PANTHER" id="PTHR33498:SF1">
    <property type="entry name" value="TRANSPOSASE FOR INSERTION SEQUENCE ELEMENT IS1557"/>
    <property type="match status" value="1"/>
</dbReference>
<evidence type="ECO:0000259" key="1">
    <source>
        <dbReference type="Pfam" id="PF01610"/>
    </source>
</evidence>
<dbReference type="InterPro" id="IPR002560">
    <property type="entry name" value="Transposase_DDE"/>
</dbReference>
<evidence type="ECO:0000313" key="2">
    <source>
        <dbReference type="EMBL" id="VFK45628.1"/>
    </source>
</evidence>
<sequence length="96" mass="10617">MDSGTLVEVVDGKSTEVLPPFWKRLKHGRAKVEAVVTDMASAYIEAVRENLPEAALVFDHCHIIRLYDEKLTELRRAIAKEAGILEESSLKAPVGS</sequence>
<proteinExistence type="predicted"/>
<dbReference type="Pfam" id="PF01610">
    <property type="entry name" value="DDE_Tnp_ISL3"/>
    <property type="match status" value="1"/>
</dbReference>
<dbReference type="EMBL" id="CAADFW010000002">
    <property type="protein sequence ID" value="VFK53324.1"/>
    <property type="molecule type" value="Genomic_DNA"/>
</dbReference>
<accession>A0A450YVQ7</accession>
<evidence type="ECO:0000313" key="3">
    <source>
        <dbReference type="EMBL" id="VFK53324.1"/>
    </source>
</evidence>
<dbReference type="EMBL" id="CAADFT010000052">
    <property type="protein sequence ID" value="VFK45628.1"/>
    <property type="molecule type" value="Genomic_DNA"/>
</dbReference>
<gene>
    <name evidence="2" type="ORF">BECKTC1821E_GA0114239_10525</name>
    <name evidence="3" type="ORF">BECKTC1821F_GA0114240_1002105</name>
</gene>